<dbReference type="InterPro" id="IPR016181">
    <property type="entry name" value="Acyl_CoA_acyltransferase"/>
</dbReference>
<dbReference type="EMBL" id="JACIJB010000002">
    <property type="protein sequence ID" value="MBB5660092.1"/>
    <property type="molecule type" value="Genomic_DNA"/>
</dbReference>
<evidence type="ECO:0000313" key="1">
    <source>
        <dbReference type="EMBL" id="MBB5660092.1"/>
    </source>
</evidence>
<dbReference type="OrthoDB" id="9776898at2"/>
<dbReference type="Gene3D" id="3.40.630.30">
    <property type="match status" value="1"/>
</dbReference>
<comment type="caution">
    <text evidence="1">The sequence shown here is derived from an EMBL/GenBank/DDBJ whole genome shotgun (WGS) entry which is preliminary data.</text>
</comment>
<dbReference type="PANTHER" id="PTHR47017:SF1">
    <property type="entry name" value="ACYL-COA"/>
    <property type="match status" value="1"/>
</dbReference>
<reference evidence="1 2" key="1">
    <citation type="submission" date="2020-08" db="EMBL/GenBank/DDBJ databases">
        <title>Genomic Encyclopedia of Type Strains, Phase IV (KMG-IV): sequencing the most valuable type-strain genomes for metagenomic binning, comparative biology and taxonomic classification.</title>
        <authorList>
            <person name="Goeker M."/>
        </authorList>
    </citation>
    <scope>NUCLEOTIDE SEQUENCE [LARGE SCALE GENOMIC DNA]</scope>
    <source>
        <strain evidence="1 2">DSM 24448</strain>
    </source>
</reference>
<organism evidence="1 2">
    <name type="scientific">Brevundimonas halotolerans</name>
    <dbReference type="NCBI Taxonomy" id="69670"/>
    <lineage>
        <taxon>Bacteria</taxon>
        <taxon>Pseudomonadati</taxon>
        <taxon>Pseudomonadota</taxon>
        <taxon>Alphaproteobacteria</taxon>
        <taxon>Caulobacterales</taxon>
        <taxon>Caulobacteraceae</taxon>
        <taxon>Brevundimonas</taxon>
    </lineage>
</organism>
<dbReference type="SUPFAM" id="SSF55729">
    <property type="entry name" value="Acyl-CoA N-acyltransferases (Nat)"/>
    <property type="match status" value="1"/>
</dbReference>
<gene>
    <name evidence="1" type="ORF">FHS65_000832</name>
</gene>
<name>A0A7W9A2N9_9CAUL</name>
<keyword evidence="2" id="KW-1185">Reference proteome</keyword>
<accession>A0A7W9A2N9</accession>
<proteinExistence type="predicted"/>
<dbReference type="Pfam" id="PF04339">
    <property type="entry name" value="FemAB_like"/>
    <property type="match status" value="1"/>
</dbReference>
<dbReference type="RefSeq" id="WP_123287558.1">
    <property type="nucleotide sequence ID" value="NZ_JACIJB010000002.1"/>
</dbReference>
<dbReference type="AlphaFoldDB" id="A0A7W9A2N9"/>
<sequence length="384" mass="42558">MTDDGFTLRVHGAVADVGRDAWEALAAPTGDPFIGYDFLDACEASGSASPDQGWAGRHLALEDDSGRILGLMPLWLKGHSSGEYVFDHAWAEAWERAGGRYYPKLLGAVPFTPVTGPRFLIHPEADAGTVRQALIQGAETLCARLDLSSIHVTFPTEVEGAEMAAAGWLPRLDLQYVFTDQGYGDFEGFLAALSSNRRKTIRRERREAQAGLDIRILTGPDLTESVWDAFFAFYLDTGSRKWGRPYLTRAFFARIGQTMADRIALVMAYRDETPIAGALNLIGRDALYGRQWGTLEDIPFLHFELCYYQAIEFALSRGLSRVEAGAQGHHKLARGYLPTPVRSAHHIPDPGFRDAIARYLDHERPAILAEIKAQTEAESPFRKT</sequence>
<dbReference type="Proteomes" id="UP000548978">
    <property type="component" value="Unassembled WGS sequence"/>
</dbReference>
<dbReference type="InterPro" id="IPR007434">
    <property type="entry name" value="FemAB-like"/>
</dbReference>
<evidence type="ECO:0000313" key="2">
    <source>
        <dbReference type="Proteomes" id="UP000548978"/>
    </source>
</evidence>
<protein>
    <recommendedName>
        <fullName evidence="3">N-acetyltransferase</fullName>
    </recommendedName>
</protein>
<dbReference type="PANTHER" id="PTHR47017">
    <property type="entry name" value="ACYL-COA"/>
    <property type="match status" value="1"/>
</dbReference>
<evidence type="ECO:0008006" key="3">
    <source>
        <dbReference type="Google" id="ProtNLM"/>
    </source>
</evidence>